<reference evidence="3" key="1">
    <citation type="submission" date="2020-09" db="EMBL/GenBank/DDBJ databases">
        <title>Genome-Enabled Discovery of Anthraquinone Biosynthesis in Senna tora.</title>
        <authorList>
            <person name="Kang S.-H."/>
            <person name="Pandey R.P."/>
            <person name="Lee C.-M."/>
            <person name="Sim J.-S."/>
            <person name="Jeong J.-T."/>
            <person name="Choi B.-S."/>
            <person name="Jung M."/>
            <person name="Ginzburg D."/>
            <person name="Zhao K."/>
            <person name="Won S.Y."/>
            <person name="Oh T.-J."/>
            <person name="Yu Y."/>
            <person name="Kim N.-H."/>
            <person name="Lee O.R."/>
            <person name="Lee T.-H."/>
            <person name="Bashyal P."/>
            <person name="Kim T.-S."/>
            <person name="Lee W.-H."/>
            <person name="Kawkins C."/>
            <person name="Kim C.-K."/>
            <person name="Kim J.S."/>
            <person name="Ahn B.O."/>
            <person name="Rhee S.Y."/>
            <person name="Sohng J.K."/>
        </authorList>
    </citation>
    <scope>NUCLEOTIDE SEQUENCE</scope>
    <source>
        <tissue evidence="3">Leaf</tissue>
    </source>
</reference>
<dbReference type="PANTHER" id="PTHR34947:SF4">
    <property type="entry name" value="TRANSMEMBRANE PROTEIN"/>
    <property type="match status" value="1"/>
</dbReference>
<evidence type="ECO:0000313" key="4">
    <source>
        <dbReference type="Proteomes" id="UP000634136"/>
    </source>
</evidence>
<comment type="caution">
    <text evidence="3">The sequence shown here is derived from an EMBL/GenBank/DDBJ whole genome shotgun (WGS) entry which is preliminary data.</text>
</comment>
<dbReference type="EMBL" id="JAAIUW010000013">
    <property type="protein sequence ID" value="KAF7803862.1"/>
    <property type="molecule type" value="Genomic_DNA"/>
</dbReference>
<dbReference type="PANTHER" id="PTHR34947">
    <property type="entry name" value="TRANSMEMBRANE PROTEIN"/>
    <property type="match status" value="1"/>
</dbReference>
<evidence type="ECO:0000256" key="1">
    <source>
        <dbReference type="SAM" id="MobiDB-lite"/>
    </source>
</evidence>
<feature type="transmembrane region" description="Helical" evidence="2">
    <location>
        <begin position="39"/>
        <end position="63"/>
    </location>
</feature>
<evidence type="ECO:0000313" key="3">
    <source>
        <dbReference type="EMBL" id="KAF7803862.1"/>
    </source>
</evidence>
<sequence length="231" mass="27059">MAPQRTREQIELGVVPEMDQGEEKMNNKYHMLVRGSLHFVMWVCVFCLVAWYFCGFFILPFPYHNSFNAYFFSMIPRTLQRKYMFLICNAILAFLATSSISSSPTSPSLNLELQPSDLSHTNTLLSENASLMLQQDVEEPKLEQEHHEQVINIEAEEVEEAKNEASVAHQQQEEEEQEEEEEEEDEAEDKTLMATNEERVNTEELNRKFEEFIRRMKEEIRIEARSQLIAV</sequence>
<keyword evidence="4" id="KW-1185">Reference proteome</keyword>
<feature type="compositionally biased region" description="Acidic residues" evidence="1">
    <location>
        <begin position="173"/>
        <end position="188"/>
    </location>
</feature>
<feature type="region of interest" description="Disordered" evidence="1">
    <location>
        <begin position="158"/>
        <end position="203"/>
    </location>
</feature>
<organism evidence="3 4">
    <name type="scientific">Senna tora</name>
    <dbReference type="NCBI Taxonomy" id="362788"/>
    <lineage>
        <taxon>Eukaryota</taxon>
        <taxon>Viridiplantae</taxon>
        <taxon>Streptophyta</taxon>
        <taxon>Embryophyta</taxon>
        <taxon>Tracheophyta</taxon>
        <taxon>Spermatophyta</taxon>
        <taxon>Magnoliopsida</taxon>
        <taxon>eudicotyledons</taxon>
        <taxon>Gunneridae</taxon>
        <taxon>Pentapetalae</taxon>
        <taxon>rosids</taxon>
        <taxon>fabids</taxon>
        <taxon>Fabales</taxon>
        <taxon>Fabaceae</taxon>
        <taxon>Caesalpinioideae</taxon>
        <taxon>Cassia clade</taxon>
        <taxon>Senna</taxon>
    </lineage>
</organism>
<name>A0A834SHU0_9FABA</name>
<keyword evidence="2 3" id="KW-0812">Transmembrane</keyword>
<dbReference type="AlphaFoldDB" id="A0A834SHU0"/>
<proteinExistence type="predicted"/>
<keyword evidence="2" id="KW-1133">Transmembrane helix</keyword>
<protein>
    <submittedName>
        <fullName evidence="3">Putative transmembrane protein</fullName>
    </submittedName>
</protein>
<accession>A0A834SHU0</accession>
<evidence type="ECO:0000256" key="2">
    <source>
        <dbReference type="SAM" id="Phobius"/>
    </source>
</evidence>
<gene>
    <name evidence="3" type="ORF">G2W53_042973</name>
</gene>
<keyword evidence="2" id="KW-0472">Membrane</keyword>
<dbReference type="Proteomes" id="UP000634136">
    <property type="component" value="Unassembled WGS sequence"/>
</dbReference>
<dbReference type="OrthoDB" id="1303733at2759"/>